<reference evidence="2 3" key="1">
    <citation type="journal article" date="2018" name="Genome Biol. Evol.">
        <title>Multiple Roots of Fruiting Body Formation in Amoebozoa.</title>
        <authorList>
            <person name="Hillmann F."/>
            <person name="Forbes G."/>
            <person name="Novohradska S."/>
            <person name="Ferling I."/>
            <person name="Riege K."/>
            <person name="Groth M."/>
            <person name="Westermann M."/>
            <person name="Marz M."/>
            <person name="Spaller T."/>
            <person name="Winckler T."/>
            <person name="Schaap P."/>
            <person name="Glockner G."/>
        </authorList>
    </citation>
    <scope>NUCLEOTIDE SEQUENCE [LARGE SCALE GENOMIC DNA]</scope>
    <source>
        <strain evidence="2 3">Jena</strain>
    </source>
</reference>
<keyword evidence="3" id="KW-1185">Reference proteome</keyword>
<protein>
    <submittedName>
        <fullName evidence="2">Uncharacterized protein</fullName>
    </submittedName>
</protein>
<evidence type="ECO:0000313" key="3">
    <source>
        <dbReference type="Proteomes" id="UP000241769"/>
    </source>
</evidence>
<sequence>MTMRYSNTHFPAIQFINTCMIIILRSILLYRLNRISSQTIGIRFPTGGHSNCLDHYQIGRHQQETWLTHRQSCTVPTCKITEGGLRADQLTLCTSLCSLRSSREVLPGRVGGFST</sequence>
<dbReference type="Proteomes" id="UP000241769">
    <property type="component" value="Unassembled WGS sequence"/>
</dbReference>
<dbReference type="InParanoid" id="A0A2P6NH32"/>
<proteinExistence type="predicted"/>
<keyword evidence="1" id="KW-0472">Membrane</keyword>
<feature type="transmembrane region" description="Helical" evidence="1">
    <location>
        <begin position="12"/>
        <end position="30"/>
    </location>
</feature>
<gene>
    <name evidence="2" type="ORF">PROFUN_09480</name>
</gene>
<name>A0A2P6NH32_9EUKA</name>
<organism evidence="2 3">
    <name type="scientific">Planoprotostelium fungivorum</name>
    <dbReference type="NCBI Taxonomy" id="1890364"/>
    <lineage>
        <taxon>Eukaryota</taxon>
        <taxon>Amoebozoa</taxon>
        <taxon>Evosea</taxon>
        <taxon>Variosea</taxon>
        <taxon>Cavosteliida</taxon>
        <taxon>Cavosteliaceae</taxon>
        <taxon>Planoprotostelium</taxon>
    </lineage>
</organism>
<accession>A0A2P6NH32</accession>
<evidence type="ECO:0000313" key="2">
    <source>
        <dbReference type="EMBL" id="PRP83268.1"/>
    </source>
</evidence>
<keyword evidence="1" id="KW-1133">Transmembrane helix</keyword>
<keyword evidence="1" id="KW-0812">Transmembrane</keyword>
<comment type="caution">
    <text evidence="2">The sequence shown here is derived from an EMBL/GenBank/DDBJ whole genome shotgun (WGS) entry which is preliminary data.</text>
</comment>
<dbReference type="EMBL" id="MDYQ01000086">
    <property type="protein sequence ID" value="PRP83268.1"/>
    <property type="molecule type" value="Genomic_DNA"/>
</dbReference>
<evidence type="ECO:0000256" key="1">
    <source>
        <dbReference type="SAM" id="Phobius"/>
    </source>
</evidence>
<dbReference type="AlphaFoldDB" id="A0A2P6NH32"/>